<dbReference type="AlphaFoldDB" id="A0A3M6U8I3"/>
<name>A0A3M6U8I3_POCDA</name>
<evidence type="ECO:0008006" key="3">
    <source>
        <dbReference type="Google" id="ProtNLM"/>
    </source>
</evidence>
<gene>
    <name evidence="1" type="ORF">pdam_00016656</name>
</gene>
<dbReference type="Proteomes" id="UP000275408">
    <property type="component" value="Unassembled WGS sequence"/>
</dbReference>
<comment type="caution">
    <text evidence="1">The sequence shown here is derived from an EMBL/GenBank/DDBJ whole genome shotgun (WGS) entry which is preliminary data.</text>
</comment>
<accession>A0A3M6U8I3</accession>
<organism evidence="1 2">
    <name type="scientific">Pocillopora damicornis</name>
    <name type="common">Cauliflower coral</name>
    <name type="synonym">Millepora damicornis</name>
    <dbReference type="NCBI Taxonomy" id="46731"/>
    <lineage>
        <taxon>Eukaryota</taxon>
        <taxon>Metazoa</taxon>
        <taxon>Cnidaria</taxon>
        <taxon>Anthozoa</taxon>
        <taxon>Hexacorallia</taxon>
        <taxon>Scleractinia</taxon>
        <taxon>Astrocoeniina</taxon>
        <taxon>Pocilloporidae</taxon>
        <taxon>Pocillopora</taxon>
    </lineage>
</organism>
<dbReference type="EMBL" id="RCHS01002012">
    <property type="protein sequence ID" value="RMX49990.1"/>
    <property type="molecule type" value="Genomic_DNA"/>
</dbReference>
<protein>
    <recommendedName>
        <fullName evidence="3">Reverse transcriptase domain-containing protein</fullName>
    </recommendedName>
</protein>
<keyword evidence="2" id="KW-1185">Reference proteome</keyword>
<reference evidence="1 2" key="1">
    <citation type="journal article" date="2018" name="Sci. Rep.">
        <title>Comparative analysis of the Pocillopora damicornis genome highlights role of immune system in coral evolution.</title>
        <authorList>
            <person name="Cunning R."/>
            <person name="Bay R.A."/>
            <person name="Gillette P."/>
            <person name="Baker A.C."/>
            <person name="Traylor-Knowles N."/>
        </authorList>
    </citation>
    <scope>NUCLEOTIDE SEQUENCE [LARGE SCALE GENOMIC DNA]</scope>
    <source>
        <strain evidence="1">RSMAS</strain>
        <tissue evidence="1">Whole animal</tissue>
    </source>
</reference>
<proteinExistence type="predicted"/>
<evidence type="ECO:0000313" key="1">
    <source>
        <dbReference type="EMBL" id="RMX49990.1"/>
    </source>
</evidence>
<sequence length="113" mass="12776">MNDLPDVLQFCQVTQMTLFYISPPNLLWTYKARLILKTYMANQLTLNVKKSKFLPIGSSSCLSKIGSILISADDIPLDNVDSCTYLGIVINNRFSWTDYIDYICGKISKKLGL</sequence>
<evidence type="ECO:0000313" key="2">
    <source>
        <dbReference type="Proteomes" id="UP000275408"/>
    </source>
</evidence>